<dbReference type="PANTHER" id="PTHR12526:SF630">
    <property type="entry name" value="GLYCOSYLTRANSFERASE"/>
    <property type="match status" value="1"/>
</dbReference>
<dbReference type="InterPro" id="IPR001296">
    <property type="entry name" value="Glyco_trans_1"/>
</dbReference>
<dbReference type="PANTHER" id="PTHR12526">
    <property type="entry name" value="GLYCOSYLTRANSFERASE"/>
    <property type="match status" value="1"/>
</dbReference>
<keyword evidence="3" id="KW-0328">Glycosyltransferase</keyword>
<evidence type="ECO:0000313" key="3">
    <source>
        <dbReference type="EMBL" id="MCM1981751.1"/>
    </source>
</evidence>
<reference evidence="3 4" key="1">
    <citation type="journal article" date="2015" name="Genome Announc.">
        <title>Draft Genome Sequence of Filamentous Marine Cyanobacterium Lyngbya confervoides Strain BDU141951.</title>
        <authorList>
            <person name="Chandrababunaidu M.M."/>
            <person name="Sen D."/>
            <person name="Tripathy S."/>
        </authorList>
    </citation>
    <scope>NUCLEOTIDE SEQUENCE [LARGE SCALE GENOMIC DNA]</scope>
    <source>
        <strain evidence="3 4">BDU141951</strain>
    </source>
</reference>
<keyword evidence="3" id="KW-0808">Transferase</keyword>
<dbReference type="RefSeq" id="WP_166279707.1">
    <property type="nucleotide sequence ID" value="NZ_JTHE03000019.1"/>
</dbReference>
<dbReference type="AlphaFoldDB" id="A0ABD4SZ96"/>
<dbReference type="SUPFAM" id="SSF53756">
    <property type="entry name" value="UDP-Glycosyltransferase/glycogen phosphorylase"/>
    <property type="match status" value="1"/>
</dbReference>
<accession>A0ABD4SZ96</accession>
<dbReference type="Pfam" id="PF13439">
    <property type="entry name" value="Glyco_transf_4"/>
    <property type="match status" value="1"/>
</dbReference>
<dbReference type="EMBL" id="JTHE03000019">
    <property type="protein sequence ID" value="MCM1981751.1"/>
    <property type="molecule type" value="Genomic_DNA"/>
</dbReference>
<keyword evidence="4" id="KW-1185">Reference proteome</keyword>
<name>A0ABD4SZ96_9CYAN</name>
<dbReference type="Proteomes" id="UP000031561">
    <property type="component" value="Unassembled WGS sequence"/>
</dbReference>
<evidence type="ECO:0000259" key="1">
    <source>
        <dbReference type="Pfam" id="PF00534"/>
    </source>
</evidence>
<evidence type="ECO:0000259" key="2">
    <source>
        <dbReference type="Pfam" id="PF13439"/>
    </source>
</evidence>
<proteinExistence type="predicted"/>
<dbReference type="GO" id="GO:0016757">
    <property type="term" value="F:glycosyltransferase activity"/>
    <property type="evidence" value="ECO:0007669"/>
    <property type="project" value="UniProtKB-KW"/>
</dbReference>
<dbReference type="Pfam" id="PF00534">
    <property type="entry name" value="Glycos_transf_1"/>
    <property type="match status" value="1"/>
</dbReference>
<sequence length="361" mass="39826">MRILFTADPEIPVPPQHYGGVQRLVDSIARGMKEKGHRVGLVAHRGSTTPVDAFYPWPGRDSQSRWDTLRNTWTLTQAVRAFQPDLIHSFSRLWYLMPMMARPLAKIMTYGRDPSTRTVQWSAQLAGQSLMFTGCSQHISRTGSAAGGTWRTVYNFVELETFTFQPQVAPDAPLVFLSRIERIKGAHTAIAAALRTGRRLIIAGNRVESESGQAYWREEIAPYLGKNGIEYVGPVNDAQKNLLLGTAAAMIVPIEWEEPFGIVFTEALACGTPVISTPRGAVPEIVRQGVDGFIAADLEALCDAIGNLPRLNRADCRQRVESCFTAQTINDQYEQLYHAQIAVTAAHSAPPTPHDLTASDL</sequence>
<evidence type="ECO:0000313" key="4">
    <source>
        <dbReference type="Proteomes" id="UP000031561"/>
    </source>
</evidence>
<dbReference type="InterPro" id="IPR028098">
    <property type="entry name" value="Glyco_trans_4-like_N"/>
</dbReference>
<dbReference type="EC" id="2.4.-.-" evidence="3"/>
<organism evidence="3 4">
    <name type="scientific">Lyngbya confervoides BDU141951</name>
    <dbReference type="NCBI Taxonomy" id="1574623"/>
    <lineage>
        <taxon>Bacteria</taxon>
        <taxon>Bacillati</taxon>
        <taxon>Cyanobacteriota</taxon>
        <taxon>Cyanophyceae</taxon>
        <taxon>Oscillatoriophycideae</taxon>
        <taxon>Oscillatoriales</taxon>
        <taxon>Microcoleaceae</taxon>
        <taxon>Lyngbya</taxon>
    </lineage>
</organism>
<feature type="domain" description="Glycosyl transferase family 1" evidence="1">
    <location>
        <begin position="174"/>
        <end position="300"/>
    </location>
</feature>
<protein>
    <submittedName>
        <fullName evidence="3">Glycosyltransferase</fullName>
        <ecNumber evidence="3">2.4.-.-</ecNumber>
    </submittedName>
</protein>
<comment type="caution">
    <text evidence="3">The sequence shown here is derived from an EMBL/GenBank/DDBJ whole genome shotgun (WGS) entry which is preliminary data.</text>
</comment>
<dbReference type="Gene3D" id="3.40.50.2000">
    <property type="entry name" value="Glycogen Phosphorylase B"/>
    <property type="match status" value="2"/>
</dbReference>
<gene>
    <name evidence="3" type="ORF">QQ91_0002745</name>
</gene>
<feature type="domain" description="Glycosyltransferase subfamily 4-like N-terminal" evidence="2">
    <location>
        <begin position="18"/>
        <end position="100"/>
    </location>
</feature>